<keyword evidence="2" id="KW-1185">Reference proteome</keyword>
<reference evidence="3" key="2">
    <citation type="submission" date="2020-04" db="EMBL/GenBank/DDBJ databases">
        <authorList>
            <consortium name="NCBI Genome Project"/>
        </authorList>
    </citation>
    <scope>NUCLEOTIDE SEQUENCE</scope>
    <source>
        <strain evidence="3">CBS 304.34</strain>
    </source>
</reference>
<dbReference type="RefSeq" id="XP_033569572.1">
    <property type="nucleotide sequence ID" value="XM_033726248.1"/>
</dbReference>
<dbReference type="AlphaFoldDB" id="A0A6A6Y225"/>
<protein>
    <submittedName>
        <fullName evidence="1 3">Uncharacterized protein</fullName>
    </submittedName>
</protein>
<sequence length="146" mass="16494">MPPTQLIPGSQKLTRCSNHCTDEEAKSLRDLIPEYLRHGKTMEILSDVIDRVERLYQKEVETAKKYDRDPRSPGLVAEALGEYLDGDAVMAVLSRGEDVMVVQRRVDWAKWVASAAKIKLFHEPNEVCGSMGHQVRAAMERIDGRS</sequence>
<reference evidence="3" key="3">
    <citation type="submission" date="2025-04" db="UniProtKB">
        <authorList>
            <consortium name="RefSeq"/>
        </authorList>
    </citation>
    <scope>IDENTIFICATION</scope>
    <source>
        <strain evidence="3">CBS 304.34</strain>
    </source>
</reference>
<reference evidence="1 3" key="1">
    <citation type="journal article" date="2020" name="Stud. Mycol.">
        <title>101 Dothideomycetes genomes: a test case for predicting lifestyles and emergence of pathogens.</title>
        <authorList>
            <person name="Haridas S."/>
            <person name="Albert R."/>
            <person name="Binder M."/>
            <person name="Bloem J."/>
            <person name="Labutti K."/>
            <person name="Salamov A."/>
            <person name="Andreopoulos B."/>
            <person name="Baker S."/>
            <person name="Barry K."/>
            <person name="Bills G."/>
            <person name="Bluhm B."/>
            <person name="Cannon C."/>
            <person name="Castanera R."/>
            <person name="Culley D."/>
            <person name="Daum C."/>
            <person name="Ezra D."/>
            <person name="Gonzalez J."/>
            <person name="Henrissat B."/>
            <person name="Kuo A."/>
            <person name="Liang C."/>
            <person name="Lipzen A."/>
            <person name="Lutzoni F."/>
            <person name="Magnuson J."/>
            <person name="Mondo S."/>
            <person name="Nolan M."/>
            <person name="Ohm R."/>
            <person name="Pangilinan J."/>
            <person name="Park H.-J."/>
            <person name="Ramirez L."/>
            <person name="Alfaro M."/>
            <person name="Sun H."/>
            <person name="Tritt A."/>
            <person name="Yoshinaga Y."/>
            <person name="Zwiers L.-H."/>
            <person name="Turgeon B."/>
            <person name="Goodwin S."/>
            <person name="Spatafora J."/>
            <person name="Crous P."/>
            <person name="Grigoriev I."/>
        </authorList>
    </citation>
    <scope>NUCLEOTIDE SEQUENCE</scope>
    <source>
        <strain evidence="1 3">CBS 304.34</strain>
    </source>
</reference>
<evidence type="ECO:0000313" key="1">
    <source>
        <dbReference type="EMBL" id="KAF2802608.1"/>
    </source>
</evidence>
<evidence type="ECO:0000313" key="2">
    <source>
        <dbReference type="Proteomes" id="UP000504636"/>
    </source>
</evidence>
<organism evidence="1">
    <name type="scientific">Mytilinidion resinicola</name>
    <dbReference type="NCBI Taxonomy" id="574789"/>
    <lineage>
        <taxon>Eukaryota</taxon>
        <taxon>Fungi</taxon>
        <taxon>Dikarya</taxon>
        <taxon>Ascomycota</taxon>
        <taxon>Pezizomycotina</taxon>
        <taxon>Dothideomycetes</taxon>
        <taxon>Pleosporomycetidae</taxon>
        <taxon>Mytilinidiales</taxon>
        <taxon>Mytilinidiaceae</taxon>
        <taxon>Mytilinidion</taxon>
    </lineage>
</organism>
<proteinExistence type="predicted"/>
<dbReference type="GeneID" id="54467141"/>
<accession>A0A6A6Y225</accession>
<dbReference type="EMBL" id="MU003722">
    <property type="protein sequence ID" value="KAF2802608.1"/>
    <property type="molecule type" value="Genomic_DNA"/>
</dbReference>
<dbReference type="Proteomes" id="UP000504636">
    <property type="component" value="Unplaced"/>
</dbReference>
<dbReference type="OrthoDB" id="10305043at2759"/>
<gene>
    <name evidence="1 3" type="ORF">BDZ99DRAFT_527336</name>
</gene>
<evidence type="ECO:0000313" key="3">
    <source>
        <dbReference type="RefSeq" id="XP_033569572.1"/>
    </source>
</evidence>
<name>A0A6A6Y225_9PEZI</name>